<proteinExistence type="predicted"/>
<evidence type="ECO:0000313" key="1">
    <source>
        <dbReference type="EMBL" id="KAI4812984.1"/>
    </source>
</evidence>
<organism evidence="1 2">
    <name type="scientific">Chaenocephalus aceratus</name>
    <name type="common">Blackfin icefish</name>
    <name type="synonym">Chaenichthys aceratus</name>
    <dbReference type="NCBI Taxonomy" id="36190"/>
    <lineage>
        <taxon>Eukaryota</taxon>
        <taxon>Metazoa</taxon>
        <taxon>Chordata</taxon>
        <taxon>Craniata</taxon>
        <taxon>Vertebrata</taxon>
        <taxon>Euteleostomi</taxon>
        <taxon>Actinopterygii</taxon>
        <taxon>Neopterygii</taxon>
        <taxon>Teleostei</taxon>
        <taxon>Neoteleostei</taxon>
        <taxon>Acanthomorphata</taxon>
        <taxon>Eupercaria</taxon>
        <taxon>Perciformes</taxon>
        <taxon>Notothenioidei</taxon>
        <taxon>Channichthyidae</taxon>
        <taxon>Chaenocephalus</taxon>
    </lineage>
</organism>
<dbReference type="EMBL" id="CM043806">
    <property type="protein sequence ID" value="KAI4812984.1"/>
    <property type="molecule type" value="Genomic_DNA"/>
</dbReference>
<accession>A0ACB9WJ14</accession>
<protein>
    <submittedName>
        <fullName evidence="1">Uncharacterized protein</fullName>
    </submittedName>
</protein>
<dbReference type="Proteomes" id="UP001057452">
    <property type="component" value="Chromosome 22"/>
</dbReference>
<keyword evidence="2" id="KW-1185">Reference proteome</keyword>
<reference evidence="1" key="1">
    <citation type="submission" date="2022-05" db="EMBL/GenBank/DDBJ databases">
        <title>Chromosome-level genome of Chaenocephalus aceratus.</title>
        <authorList>
            <person name="Park H."/>
        </authorList>
    </citation>
    <scope>NUCLEOTIDE SEQUENCE</scope>
    <source>
        <strain evidence="1">KU_202001</strain>
    </source>
</reference>
<comment type="caution">
    <text evidence="1">The sequence shown here is derived from an EMBL/GenBank/DDBJ whole genome shotgun (WGS) entry which is preliminary data.</text>
</comment>
<name>A0ACB9WJ14_CHAAC</name>
<sequence>NPGPEALTHLVAQGERRTRGRTSVGRNMKGGLRLLLPAVERAVACRRLCKLWYFSLLELQLMLVCHTRPKNVNYEGGQAGR</sequence>
<gene>
    <name evidence="1" type="ORF">KUCAC02_024340</name>
</gene>
<feature type="non-terminal residue" evidence="1">
    <location>
        <position position="81"/>
    </location>
</feature>
<evidence type="ECO:0000313" key="2">
    <source>
        <dbReference type="Proteomes" id="UP001057452"/>
    </source>
</evidence>
<feature type="non-terminal residue" evidence="1">
    <location>
        <position position="1"/>
    </location>
</feature>